<protein>
    <submittedName>
        <fullName evidence="1">Uncharacterized protein</fullName>
    </submittedName>
</protein>
<evidence type="ECO:0000313" key="2">
    <source>
        <dbReference type="Proteomes" id="UP000276133"/>
    </source>
</evidence>
<dbReference type="Proteomes" id="UP000276133">
    <property type="component" value="Unassembled WGS sequence"/>
</dbReference>
<gene>
    <name evidence="1" type="ORF">BpHYR1_002571</name>
</gene>
<organism evidence="1 2">
    <name type="scientific">Brachionus plicatilis</name>
    <name type="common">Marine rotifer</name>
    <name type="synonym">Brachionus muelleri</name>
    <dbReference type="NCBI Taxonomy" id="10195"/>
    <lineage>
        <taxon>Eukaryota</taxon>
        <taxon>Metazoa</taxon>
        <taxon>Spiralia</taxon>
        <taxon>Gnathifera</taxon>
        <taxon>Rotifera</taxon>
        <taxon>Eurotatoria</taxon>
        <taxon>Monogononta</taxon>
        <taxon>Pseudotrocha</taxon>
        <taxon>Ploima</taxon>
        <taxon>Brachionidae</taxon>
        <taxon>Brachionus</taxon>
    </lineage>
</organism>
<accession>A0A3M7RH84</accession>
<comment type="caution">
    <text evidence="1">The sequence shown here is derived from an EMBL/GenBank/DDBJ whole genome shotgun (WGS) entry which is preliminary data.</text>
</comment>
<keyword evidence="2" id="KW-1185">Reference proteome</keyword>
<sequence length="76" mass="9429">MSNHWHCPINFLYLSAYFAYILLNSTQNLSFTLNYCKMLLYEKHYENYEKQRKEEHKKKILSFEEKFVRISFYSTN</sequence>
<dbReference type="AlphaFoldDB" id="A0A3M7RH84"/>
<dbReference type="EMBL" id="REGN01003423">
    <property type="protein sequence ID" value="RNA22628.1"/>
    <property type="molecule type" value="Genomic_DNA"/>
</dbReference>
<proteinExistence type="predicted"/>
<reference evidence="1 2" key="1">
    <citation type="journal article" date="2018" name="Sci. Rep.">
        <title>Genomic signatures of local adaptation to the degree of environmental predictability in rotifers.</title>
        <authorList>
            <person name="Franch-Gras L."/>
            <person name="Hahn C."/>
            <person name="Garcia-Roger E.M."/>
            <person name="Carmona M.J."/>
            <person name="Serra M."/>
            <person name="Gomez A."/>
        </authorList>
    </citation>
    <scope>NUCLEOTIDE SEQUENCE [LARGE SCALE GENOMIC DNA]</scope>
    <source>
        <strain evidence="1">HYR1</strain>
    </source>
</reference>
<evidence type="ECO:0000313" key="1">
    <source>
        <dbReference type="EMBL" id="RNA22628.1"/>
    </source>
</evidence>
<name>A0A3M7RH84_BRAPC</name>